<dbReference type="SUPFAM" id="SSF160104">
    <property type="entry name" value="Acetoacetate decarboxylase-like"/>
    <property type="match status" value="1"/>
</dbReference>
<evidence type="ECO:0000313" key="1">
    <source>
        <dbReference type="EMBL" id="GAA0221036.1"/>
    </source>
</evidence>
<dbReference type="InterPro" id="IPR023375">
    <property type="entry name" value="ADC_dom_sf"/>
</dbReference>
<sequence>MRYPPEPWHLRGACWATAWLVDADAVPGAVRPLSVRGRTVVVTVFVDYQPGGVLTYRELAAVVPVRRGVSITSIWVDSPASRDGGRELWDIPKRLARFDLTPAPPFAALAHDDHHTIATARLDKASRWWLPVAARAAVRQPKRTPLAVRGRVAPARLSWSFDGPLAWLDGARPLFGLAVTRMRLRFGPERVA</sequence>
<keyword evidence="2" id="KW-1185">Reference proteome</keyword>
<dbReference type="Gene3D" id="2.40.400.10">
    <property type="entry name" value="Acetoacetate decarboxylase-like"/>
    <property type="match status" value="1"/>
</dbReference>
<dbReference type="EMBL" id="BAAABU010000003">
    <property type="protein sequence ID" value="GAA0221036.1"/>
    <property type="molecule type" value="Genomic_DNA"/>
</dbReference>
<gene>
    <name evidence="1" type="ORF">GCM10010492_18950</name>
</gene>
<reference evidence="2" key="1">
    <citation type="journal article" date="2019" name="Int. J. Syst. Evol. Microbiol.">
        <title>The Global Catalogue of Microorganisms (GCM) 10K type strain sequencing project: providing services to taxonomists for standard genome sequencing and annotation.</title>
        <authorList>
            <consortium name="The Broad Institute Genomics Platform"/>
            <consortium name="The Broad Institute Genome Sequencing Center for Infectious Disease"/>
            <person name="Wu L."/>
            <person name="Ma J."/>
        </authorList>
    </citation>
    <scope>NUCLEOTIDE SEQUENCE [LARGE SCALE GENOMIC DNA]</scope>
    <source>
        <strain evidence="2">JCM 3380</strain>
    </source>
</reference>
<evidence type="ECO:0000313" key="2">
    <source>
        <dbReference type="Proteomes" id="UP001500416"/>
    </source>
</evidence>
<proteinExistence type="predicted"/>
<dbReference type="InterPro" id="IPR010451">
    <property type="entry name" value="Acetoacetate_decarboxylase"/>
</dbReference>
<accession>A0ABP3D1Y5</accession>
<dbReference type="RefSeq" id="WP_343933306.1">
    <property type="nucleotide sequence ID" value="NZ_BAAABU010000003.1"/>
</dbReference>
<dbReference type="Pfam" id="PF06314">
    <property type="entry name" value="ADC"/>
    <property type="match status" value="1"/>
</dbReference>
<dbReference type="Proteomes" id="UP001500416">
    <property type="component" value="Unassembled WGS sequence"/>
</dbReference>
<comment type="caution">
    <text evidence="1">The sequence shown here is derived from an EMBL/GenBank/DDBJ whole genome shotgun (WGS) entry which is preliminary data.</text>
</comment>
<protein>
    <submittedName>
        <fullName evidence="1">Acetoacetate decarboxylase family protein</fullName>
    </submittedName>
</protein>
<name>A0ABP3D1Y5_9PSEU</name>
<organism evidence="1 2">
    <name type="scientific">Saccharothrix mutabilis subsp. mutabilis</name>
    <dbReference type="NCBI Taxonomy" id="66855"/>
    <lineage>
        <taxon>Bacteria</taxon>
        <taxon>Bacillati</taxon>
        <taxon>Actinomycetota</taxon>
        <taxon>Actinomycetes</taxon>
        <taxon>Pseudonocardiales</taxon>
        <taxon>Pseudonocardiaceae</taxon>
        <taxon>Saccharothrix</taxon>
    </lineage>
</organism>